<sequence length="81" mass="9163">MSQLCFLLSILCASAYCSTSGDYNTLFNRWGPKRHEEEDRDSEINYEKIDWASASSGSDNVEQIPFAIPSYVQIHDSKPAK</sequence>
<accession>A0ACC2SQU6</accession>
<evidence type="ECO:0000313" key="2">
    <source>
        <dbReference type="Proteomes" id="UP001165960"/>
    </source>
</evidence>
<dbReference type="EMBL" id="QTSX02004439">
    <property type="protein sequence ID" value="KAJ9064634.1"/>
    <property type="molecule type" value="Genomic_DNA"/>
</dbReference>
<gene>
    <name evidence="1" type="ORF">DSO57_1028323</name>
</gene>
<proteinExistence type="predicted"/>
<protein>
    <submittedName>
        <fullName evidence="1">Uncharacterized protein</fullName>
    </submittedName>
</protein>
<keyword evidence="2" id="KW-1185">Reference proteome</keyword>
<comment type="caution">
    <text evidence="1">The sequence shown here is derived from an EMBL/GenBank/DDBJ whole genome shotgun (WGS) entry which is preliminary data.</text>
</comment>
<reference evidence="1" key="1">
    <citation type="submission" date="2022-04" db="EMBL/GenBank/DDBJ databases">
        <title>Genome of the entomopathogenic fungus Entomophthora muscae.</title>
        <authorList>
            <person name="Elya C."/>
            <person name="Lovett B.R."/>
            <person name="Lee E."/>
            <person name="Macias A.M."/>
            <person name="Hajek A.E."/>
            <person name="De Bivort B.L."/>
            <person name="Kasson M.T."/>
            <person name="De Fine Licht H.H."/>
            <person name="Stajich J.E."/>
        </authorList>
    </citation>
    <scope>NUCLEOTIDE SEQUENCE</scope>
    <source>
        <strain evidence="1">Berkeley</strain>
    </source>
</reference>
<evidence type="ECO:0000313" key="1">
    <source>
        <dbReference type="EMBL" id="KAJ9064634.1"/>
    </source>
</evidence>
<organism evidence="1 2">
    <name type="scientific">Entomophthora muscae</name>
    <dbReference type="NCBI Taxonomy" id="34485"/>
    <lineage>
        <taxon>Eukaryota</taxon>
        <taxon>Fungi</taxon>
        <taxon>Fungi incertae sedis</taxon>
        <taxon>Zoopagomycota</taxon>
        <taxon>Entomophthoromycotina</taxon>
        <taxon>Entomophthoromycetes</taxon>
        <taxon>Entomophthorales</taxon>
        <taxon>Entomophthoraceae</taxon>
        <taxon>Entomophthora</taxon>
    </lineage>
</organism>
<dbReference type="Proteomes" id="UP001165960">
    <property type="component" value="Unassembled WGS sequence"/>
</dbReference>
<name>A0ACC2SQU6_9FUNG</name>